<evidence type="ECO:0000259" key="1">
    <source>
        <dbReference type="PROSITE" id="PS51819"/>
    </source>
</evidence>
<proteinExistence type="predicted"/>
<dbReference type="RefSeq" id="WP_229804785.1">
    <property type="nucleotide sequence ID" value="NZ_BMYX01000017.1"/>
</dbReference>
<dbReference type="SUPFAM" id="SSF54593">
    <property type="entry name" value="Glyoxalase/Bleomycin resistance protein/Dihydroxybiphenyl dioxygenase"/>
    <property type="match status" value="1"/>
</dbReference>
<sequence>MATIERLKEMKFGYTIIYVNKVADALAFYENAFGFEIQFLHESGDYGELKTGATVLAFASLELAEANLGRRCLPISAEAVPTGIELAFVTEDVQSAYQHAVACGATPVREPAEKPWGQVVAYVRAMEGTLIELCTPMGG</sequence>
<feature type="domain" description="VOC" evidence="1">
    <location>
        <begin position="11"/>
        <end position="136"/>
    </location>
</feature>
<dbReference type="InterPro" id="IPR029068">
    <property type="entry name" value="Glyas_Bleomycin-R_OHBP_Dase"/>
</dbReference>
<dbReference type="Gene3D" id="3.10.180.10">
    <property type="entry name" value="2,3-Dihydroxybiphenyl 1,2-Dioxygenase, domain 1"/>
    <property type="match status" value="1"/>
</dbReference>
<dbReference type="Pfam" id="PF00903">
    <property type="entry name" value="Glyoxalase"/>
    <property type="match status" value="1"/>
</dbReference>
<keyword evidence="2" id="KW-0456">Lyase</keyword>
<organism evidence="2 3">
    <name type="scientific">Paludibacterium paludis</name>
    <dbReference type="NCBI Taxonomy" id="1225769"/>
    <lineage>
        <taxon>Bacteria</taxon>
        <taxon>Pseudomonadati</taxon>
        <taxon>Pseudomonadota</taxon>
        <taxon>Betaproteobacteria</taxon>
        <taxon>Neisseriales</taxon>
        <taxon>Chromobacteriaceae</taxon>
        <taxon>Paludibacterium</taxon>
    </lineage>
</organism>
<evidence type="ECO:0000313" key="3">
    <source>
        <dbReference type="Proteomes" id="UP000645257"/>
    </source>
</evidence>
<reference evidence="2" key="2">
    <citation type="submission" date="2020-09" db="EMBL/GenBank/DDBJ databases">
        <authorList>
            <person name="Sun Q."/>
            <person name="Kim S."/>
        </authorList>
    </citation>
    <scope>NUCLEOTIDE SEQUENCE</scope>
    <source>
        <strain evidence="2">KCTC 32182</strain>
    </source>
</reference>
<dbReference type="Proteomes" id="UP000645257">
    <property type="component" value="Unassembled WGS sequence"/>
</dbReference>
<dbReference type="AlphaFoldDB" id="A0A918UB75"/>
<name>A0A918UB75_9NEIS</name>
<dbReference type="CDD" id="cd07264">
    <property type="entry name" value="VOC_like"/>
    <property type="match status" value="1"/>
</dbReference>
<comment type="caution">
    <text evidence="2">The sequence shown here is derived from an EMBL/GenBank/DDBJ whole genome shotgun (WGS) entry which is preliminary data.</text>
</comment>
<dbReference type="PANTHER" id="PTHR34109">
    <property type="entry name" value="BNAUNNG04460D PROTEIN-RELATED"/>
    <property type="match status" value="1"/>
</dbReference>
<dbReference type="GO" id="GO:0016829">
    <property type="term" value="F:lyase activity"/>
    <property type="evidence" value="ECO:0007669"/>
    <property type="project" value="UniProtKB-KW"/>
</dbReference>
<reference evidence="2" key="1">
    <citation type="journal article" date="2014" name="Int. J. Syst. Evol. Microbiol.">
        <title>Complete genome sequence of Corynebacterium casei LMG S-19264T (=DSM 44701T), isolated from a smear-ripened cheese.</title>
        <authorList>
            <consortium name="US DOE Joint Genome Institute (JGI-PGF)"/>
            <person name="Walter F."/>
            <person name="Albersmeier A."/>
            <person name="Kalinowski J."/>
            <person name="Ruckert C."/>
        </authorList>
    </citation>
    <scope>NUCLEOTIDE SEQUENCE</scope>
    <source>
        <strain evidence="2">KCTC 32182</strain>
    </source>
</reference>
<gene>
    <name evidence="2" type="ORF">GCM10011289_28120</name>
</gene>
<protein>
    <submittedName>
        <fullName evidence="2">Lactoylglutathione lyase</fullName>
    </submittedName>
</protein>
<accession>A0A918UB75</accession>
<dbReference type="InterPro" id="IPR037523">
    <property type="entry name" value="VOC_core"/>
</dbReference>
<dbReference type="EMBL" id="BMYX01000017">
    <property type="protein sequence ID" value="GGY22630.1"/>
    <property type="molecule type" value="Genomic_DNA"/>
</dbReference>
<evidence type="ECO:0000313" key="2">
    <source>
        <dbReference type="EMBL" id="GGY22630.1"/>
    </source>
</evidence>
<dbReference type="InterPro" id="IPR004360">
    <property type="entry name" value="Glyas_Fos-R_dOase_dom"/>
</dbReference>
<keyword evidence="3" id="KW-1185">Reference proteome</keyword>
<dbReference type="PROSITE" id="PS51819">
    <property type="entry name" value="VOC"/>
    <property type="match status" value="1"/>
</dbReference>